<dbReference type="PROSITE" id="PS51184">
    <property type="entry name" value="JMJC"/>
    <property type="match status" value="1"/>
</dbReference>
<accession>A0ABV8DE11</accession>
<dbReference type="Proteomes" id="UP001595693">
    <property type="component" value="Unassembled WGS sequence"/>
</dbReference>
<protein>
    <submittedName>
        <fullName evidence="6">Cupin-like domain-containing protein</fullName>
    </submittedName>
</protein>
<dbReference type="SMART" id="SM00558">
    <property type="entry name" value="JmjC"/>
    <property type="match status" value="1"/>
</dbReference>
<organism evidence="6 7">
    <name type="scientific">Acidovorax facilis</name>
    <dbReference type="NCBI Taxonomy" id="12917"/>
    <lineage>
        <taxon>Bacteria</taxon>
        <taxon>Pseudomonadati</taxon>
        <taxon>Pseudomonadota</taxon>
        <taxon>Betaproteobacteria</taxon>
        <taxon>Burkholderiales</taxon>
        <taxon>Comamonadaceae</taxon>
        <taxon>Acidovorax</taxon>
    </lineage>
</organism>
<dbReference type="EMBL" id="JBHSAJ010000053">
    <property type="protein sequence ID" value="MFC3936531.1"/>
    <property type="molecule type" value="Genomic_DNA"/>
</dbReference>
<keyword evidence="7" id="KW-1185">Reference proteome</keyword>
<dbReference type="Gene3D" id="2.60.120.650">
    <property type="entry name" value="Cupin"/>
    <property type="match status" value="1"/>
</dbReference>
<dbReference type="PANTHER" id="PTHR12461">
    <property type="entry name" value="HYPOXIA-INDUCIBLE FACTOR 1 ALPHA INHIBITOR-RELATED"/>
    <property type="match status" value="1"/>
</dbReference>
<gene>
    <name evidence="6" type="ORF">ACFOW3_18085</name>
</gene>
<keyword evidence="4" id="KW-0408">Iron</keyword>
<sequence length="270" mass="29630">MADHESAWEPLGAQVASVAEVVGRREPCVLRQRAAHWPAVAQWTWERLGALAPDLPVRLVQGNRELGATVFQPSTLGAYLQSLQGPATAGEAPLYLKEFNLLGAFPTLRADVRPQELFPPGALHDAQTWIGPAEARTGLHHDYLDNLAVQLVGRKRFYLLRPGAVERLGAVAAKHDHWAALASLNADAVVDRGVVAGDAWVVDLEPGDVLYVPARWWHEVVNHTPSVLLTGFFGTRTTVYAQWAWRQAVQGAHLAGLWRRGHCTCHPARV</sequence>
<evidence type="ECO:0000256" key="3">
    <source>
        <dbReference type="ARBA" id="ARBA00023002"/>
    </source>
</evidence>
<dbReference type="SUPFAM" id="SSF51197">
    <property type="entry name" value="Clavaminate synthase-like"/>
    <property type="match status" value="1"/>
</dbReference>
<comment type="cofactor">
    <cofactor evidence="1">
        <name>Fe(2+)</name>
        <dbReference type="ChEBI" id="CHEBI:29033"/>
    </cofactor>
</comment>
<evidence type="ECO:0000313" key="7">
    <source>
        <dbReference type="Proteomes" id="UP001595693"/>
    </source>
</evidence>
<proteinExistence type="predicted"/>
<reference evidence="7" key="1">
    <citation type="journal article" date="2019" name="Int. J. Syst. Evol. Microbiol.">
        <title>The Global Catalogue of Microorganisms (GCM) 10K type strain sequencing project: providing services to taxonomists for standard genome sequencing and annotation.</title>
        <authorList>
            <consortium name="The Broad Institute Genomics Platform"/>
            <consortium name="The Broad Institute Genome Sequencing Center for Infectious Disease"/>
            <person name="Wu L."/>
            <person name="Ma J."/>
        </authorList>
    </citation>
    <scope>NUCLEOTIDE SEQUENCE [LARGE SCALE GENOMIC DNA]</scope>
    <source>
        <strain evidence="7">CCUG 2113</strain>
    </source>
</reference>
<feature type="domain" description="JmjC" evidence="5">
    <location>
        <begin position="94"/>
        <end position="250"/>
    </location>
</feature>
<evidence type="ECO:0000256" key="4">
    <source>
        <dbReference type="ARBA" id="ARBA00023004"/>
    </source>
</evidence>
<evidence type="ECO:0000259" key="5">
    <source>
        <dbReference type="PROSITE" id="PS51184"/>
    </source>
</evidence>
<keyword evidence="3" id="KW-0560">Oxidoreductase</keyword>
<dbReference type="Pfam" id="PF13621">
    <property type="entry name" value="Cupin_8"/>
    <property type="match status" value="1"/>
</dbReference>
<evidence type="ECO:0000256" key="2">
    <source>
        <dbReference type="ARBA" id="ARBA00022723"/>
    </source>
</evidence>
<dbReference type="InterPro" id="IPR041667">
    <property type="entry name" value="Cupin_8"/>
</dbReference>
<evidence type="ECO:0000256" key="1">
    <source>
        <dbReference type="ARBA" id="ARBA00001954"/>
    </source>
</evidence>
<dbReference type="RefSeq" id="WP_055397662.1">
    <property type="nucleotide sequence ID" value="NZ_JAMXAX010000093.1"/>
</dbReference>
<name>A0ABV8DE11_9BURK</name>
<comment type="caution">
    <text evidence="6">The sequence shown here is derived from an EMBL/GenBank/DDBJ whole genome shotgun (WGS) entry which is preliminary data.</text>
</comment>
<evidence type="ECO:0000313" key="6">
    <source>
        <dbReference type="EMBL" id="MFC3936531.1"/>
    </source>
</evidence>
<dbReference type="PANTHER" id="PTHR12461:SF106">
    <property type="entry name" value="BIFUNCTIONAL PEPTIDASE AND ARGINYL-HYDROXYLASE JMJD5"/>
    <property type="match status" value="1"/>
</dbReference>
<dbReference type="InterPro" id="IPR003347">
    <property type="entry name" value="JmjC_dom"/>
</dbReference>
<keyword evidence="2" id="KW-0479">Metal-binding</keyword>